<reference evidence="2 3" key="1">
    <citation type="submission" date="2011-08" db="EMBL/GenBank/DDBJ databases">
        <title>The Genome Sequence of Johnsonella ignava ATCC 51276.</title>
        <authorList>
            <consortium name="The Broad Institute Genome Sequencing Platform"/>
            <person name="Earl A."/>
            <person name="Ward D."/>
            <person name="Feldgarden M."/>
            <person name="Gevers D."/>
            <person name="Izard J."/>
            <person name="Blanton J.M."/>
            <person name="Baranova O.V."/>
            <person name="Dewhirst F.E."/>
            <person name="Young S.K."/>
            <person name="Zeng Q."/>
            <person name="Gargeya S."/>
            <person name="Fitzgerald M."/>
            <person name="Haas B."/>
            <person name="Abouelleil A."/>
            <person name="Alvarado L."/>
            <person name="Arachchi H.M."/>
            <person name="Berlin A."/>
            <person name="Brown A."/>
            <person name="Chapman S.B."/>
            <person name="Chen Z."/>
            <person name="Dunbar C."/>
            <person name="Freedman E."/>
            <person name="Gearin G."/>
            <person name="Gellesch M."/>
            <person name="Goldberg J."/>
            <person name="Griggs A."/>
            <person name="Gujja S."/>
            <person name="Heiman D."/>
            <person name="Howarth C."/>
            <person name="Larson L."/>
            <person name="Lui A."/>
            <person name="MacDonald P.J.P."/>
            <person name="Montmayeur A."/>
            <person name="Murphy C."/>
            <person name="Neiman D."/>
            <person name="Pearson M."/>
            <person name="Priest M."/>
            <person name="Roberts A."/>
            <person name="Saif S."/>
            <person name="Shea T."/>
            <person name="Shenoy N."/>
            <person name="Sisk P."/>
            <person name="Stolte C."/>
            <person name="Sykes S."/>
            <person name="Wortman J."/>
            <person name="Nusbaum C."/>
            <person name="Birren B."/>
        </authorList>
    </citation>
    <scope>NUCLEOTIDE SEQUENCE [LARGE SCALE GENOMIC DNA]</scope>
    <source>
        <strain evidence="2 3">ATCC 51276</strain>
    </source>
</reference>
<dbReference type="RefSeq" id="WP_005539707.1">
    <property type="nucleotide sequence ID" value="NZ_JH378830.1"/>
</dbReference>
<dbReference type="EMBL" id="ACZL01000011">
    <property type="protein sequence ID" value="EHI56297.1"/>
    <property type="molecule type" value="Genomic_DNA"/>
</dbReference>
<dbReference type="PANTHER" id="PTHR22916:SF3">
    <property type="entry name" value="UDP-GLCNAC:BETAGAL BETA-1,3-N-ACETYLGLUCOSAMINYLTRANSFERASE-LIKE PROTEIN 1"/>
    <property type="match status" value="1"/>
</dbReference>
<dbReference type="GO" id="GO:0016758">
    <property type="term" value="F:hexosyltransferase activity"/>
    <property type="evidence" value="ECO:0007669"/>
    <property type="project" value="UniProtKB-ARBA"/>
</dbReference>
<dbReference type="PATRIC" id="fig|679200.3.peg.611"/>
<sequence>MNKKNTTLTVSYTEDKKIMVSICCITYNQEQYIAQTIESFLMQKVDFKYEILINDDASTDRTADIIREYEKKYPDIIKPIYQSINQYSRGITNPSGAFNYPRASGKYIAMCEGDDYWTDIYKLKKQVDFLENHKNCSLCLHAAKTLVVDGSFTGSIIRPYNKSRFISTGEVIDKSSAYPTASLMFRSCFARHMPDYYTNCPVGDIPLQLHLASMGRVYYMDEVMSVYRIGGKASWSVLMKKGDYKKKQEIYYKQMKIMYIEFDRASNRRYTNYIKNAIRRIRFLTYVNTKNYSRIFSSKYRRFYKELDLRTRFFTRFEYHFPFLYSVARYIMRCI</sequence>
<dbReference type="AlphaFoldDB" id="G5GG87"/>
<dbReference type="Gene3D" id="3.90.550.10">
    <property type="entry name" value="Spore Coat Polysaccharide Biosynthesis Protein SpsA, Chain A"/>
    <property type="match status" value="1"/>
</dbReference>
<dbReference type="InterPro" id="IPR029044">
    <property type="entry name" value="Nucleotide-diphossugar_trans"/>
</dbReference>
<organism evidence="2 3">
    <name type="scientific">Johnsonella ignava ATCC 51276</name>
    <dbReference type="NCBI Taxonomy" id="679200"/>
    <lineage>
        <taxon>Bacteria</taxon>
        <taxon>Bacillati</taxon>
        <taxon>Bacillota</taxon>
        <taxon>Clostridia</taxon>
        <taxon>Lachnospirales</taxon>
        <taxon>Lachnospiraceae</taxon>
        <taxon>Johnsonella</taxon>
    </lineage>
</organism>
<gene>
    <name evidence="2" type="ORF">HMPREF9333_00577</name>
</gene>
<feature type="domain" description="Glycosyltransferase 2-like" evidence="1">
    <location>
        <begin position="21"/>
        <end position="145"/>
    </location>
</feature>
<accession>G5GG87</accession>
<dbReference type="HOGENOM" id="CLU_025996_4_4_9"/>
<proteinExistence type="predicted"/>
<dbReference type="Pfam" id="PF00535">
    <property type="entry name" value="Glycos_transf_2"/>
    <property type="match status" value="1"/>
</dbReference>
<name>G5GG87_9FIRM</name>
<evidence type="ECO:0000313" key="3">
    <source>
        <dbReference type="Proteomes" id="UP000003011"/>
    </source>
</evidence>
<comment type="caution">
    <text evidence="2">The sequence shown here is derived from an EMBL/GenBank/DDBJ whole genome shotgun (WGS) entry which is preliminary data.</text>
</comment>
<evidence type="ECO:0000313" key="2">
    <source>
        <dbReference type="EMBL" id="EHI56297.1"/>
    </source>
</evidence>
<dbReference type="SUPFAM" id="SSF53448">
    <property type="entry name" value="Nucleotide-diphospho-sugar transferases"/>
    <property type="match status" value="1"/>
</dbReference>
<dbReference type="PANTHER" id="PTHR22916">
    <property type="entry name" value="GLYCOSYLTRANSFERASE"/>
    <property type="match status" value="1"/>
</dbReference>
<dbReference type="Proteomes" id="UP000003011">
    <property type="component" value="Unassembled WGS sequence"/>
</dbReference>
<dbReference type="eggNOG" id="COG0463">
    <property type="taxonomic scope" value="Bacteria"/>
</dbReference>
<protein>
    <recommendedName>
        <fullName evidence="1">Glycosyltransferase 2-like domain-containing protein</fullName>
    </recommendedName>
</protein>
<dbReference type="InterPro" id="IPR001173">
    <property type="entry name" value="Glyco_trans_2-like"/>
</dbReference>
<keyword evidence="3" id="KW-1185">Reference proteome</keyword>
<evidence type="ECO:0000259" key="1">
    <source>
        <dbReference type="Pfam" id="PF00535"/>
    </source>
</evidence>
<dbReference type="STRING" id="679200.HMPREF9333_00577"/>